<gene>
    <name evidence="8" type="ORF">GS18_0219390</name>
</gene>
<keyword evidence="9" id="KW-1185">Reference proteome</keyword>
<evidence type="ECO:0000259" key="7">
    <source>
        <dbReference type="SMART" id="SM00226"/>
    </source>
</evidence>
<dbReference type="CDD" id="cd16343">
    <property type="entry name" value="LMWPTP"/>
    <property type="match status" value="1"/>
</dbReference>
<dbReference type="SUPFAM" id="SSF52788">
    <property type="entry name" value="Phosphotyrosine protein phosphatases I"/>
    <property type="match status" value="1"/>
</dbReference>
<evidence type="ECO:0000256" key="5">
    <source>
        <dbReference type="ARBA" id="ARBA00051722"/>
    </source>
</evidence>
<organism evidence="8 9">
    <name type="scientific">Metabacillus indicus</name>
    <name type="common">Bacillus indicus</name>
    <dbReference type="NCBI Taxonomy" id="246786"/>
    <lineage>
        <taxon>Bacteria</taxon>
        <taxon>Bacillati</taxon>
        <taxon>Bacillota</taxon>
        <taxon>Bacilli</taxon>
        <taxon>Bacillales</taxon>
        <taxon>Bacillaceae</taxon>
        <taxon>Metabacillus</taxon>
    </lineage>
</organism>
<feature type="active site" description="Proton donor" evidence="6">
    <location>
        <position position="125"/>
    </location>
</feature>
<dbReference type="PANTHER" id="PTHR11717">
    <property type="entry name" value="LOW MOLECULAR WEIGHT PROTEIN TYROSINE PHOSPHATASE"/>
    <property type="match status" value="1"/>
</dbReference>
<dbReference type="OrthoDB" id="9784339at2"/>
<evidence type="ECO:0000313" key="9">
    <source>
        <dbReference type="Proteomes" id="UP000028549"/>
    </source>
</evidence>
<feature type="active site" description="Nucleophile" evidence="6">
    <location>
        <position position="8"/>
    </location>
</feature>
<dbReference type="AlphaFoldDB" id="A0A084GJP1"/>
<name>A0A084GJP1_METID</name>
<evidence type="ECO:0000256" key="3">
    <source>
        <dbReference type="ARBA" id="ARBA00022801"/>
    </source>
</evidence>
<dbReference type="InterPro" id="IPR017867">
    <property type="entry name" value="Tyr_phospatase_low_mol_wt"/>
</dbReference>
<comment type="catalytic activity">
    <reaction evidence="5">
        <text>O-phospho-L-tyrosyl-[protein] + H2O = L-tyrosyl-[protein] + phosphate</text>
        <dbReference type="Rhea" id="RHEA:10684"/>
        <dbReference type="Rhea" id="RHEA-COMP:10136"/>
        <dbReference type="Rhea" id="RHEA-COMP:20101"/>
        <dbReference type="ChEBI" id="CHEBI:15377"/>
        <dbReference type="ChEBI" id="CHEBI:43474"/>
        <dbReference type="ChEBI" id="CHEBI:46858"/>
        <dbReference type="ChEBI" id="CHEBI:61978"/>
        <dbReference type="EC" id="3.1.3.48"/>
    </reaction>
</comment>
<dbReference type="FunFam" id="3.40.50.2300:FF:000113">
    <property type="entry name" value="Low molecular weight protein-tyrosine-phosphatase"/>
    <property type="match status" value="1"/>
</dbReference>
<feature type="active site" evidence="6">
    <location>
        <position position="14"/>
    </location>
</feature>
<accession>A0A084GJP1</accession>
<dbReference type="Gene3D" id="3.40.50.2300">
    <property type="match status" value="1"/>
</dbReference>
<comment type="caution">
    <text evidence="8">The sequence shown here is derived from an EMBL/GenBank/DDBJ whole genome shotgun (WGS) entry which is preliminary data.</text>
</comment>
<sequence>MIKVVFVCLGNICRSPMAEGIMRHLIEKEGLSGLISADSAGTGNWHIGKGPHEGTRRMLEENQISFEGITARQVSMGDLTESDYIIAMDNENLGFLRRLAGYSKTGYVGRLMDFVPDSDIADVPDPYYTDNFEEVYDMVYNGCRLLLNRIMKDHHLKEAGDIDE</sequence>
<keyword evidence="4" id="KW-0904">Protein phosphatase</keyword>
<proteinExistence type="inferred from homology"/>
<dbReference type="InterPro" id="IPR023485">
    <property type="entry name" value="Ptyr_pPase"/>
</dbReference>
<keyword evidence="3" id="KW-0378">Hydrolase</keyword>
<protein>
    <recommendedName>
        <fullName evidence="2">protein-tyrosine-phosphatase</fullName>
        <ecNumber evidence="2">3.1.3.48</ecNumber>
    </recommendedName>
</protein>
<dbReference type="EMBL" id="JNVC02000019">
    <property type="protein sequence ID" value="KEZ47553.1"/>
    <property type="molecule type" value="Genomic_DNA"/>
</dbReference>
<dbReference type="PRINTS" id="PR00719">
    <property type="entry name" value="LMWPTPASE"/>
</dbReference>
<evidence type="ECO:0000313" key="8">
    <source>
        <dbReference type="EMBL" id="KEZ47553.1"/>
    </source>
</evidence>
<evidence type="ECO:0000256" key="4">
    <source>
        <dbReference type="ARBA" id="ARBA00022912"/>
    </source>
</evidence>
<evidence type="ECO:0000256" key="1">
    <source>
        <dbReference type="ARBA" id="ARBA00011063"/>
    </source>
</evidence>
<feature type="domain" description="Phosphotyrosine protein phosphatase I" evidence="7">
    <location>
        <begin position="2"/>
        <end position="149"/>
    </location>
</feature>
<reference evidence="8 9" key="1">
    <citation type="journal article" date="2005" name="Int. J. Syst. Evol. Microbiol.">
        <title>Bacillus cibi sp. nov., isolated from jeotgal, a traditional Korean fermented seafood.</title>
        <authorList>
            <person name="Yoon J.H."/>
            <person name="Lee C.H."/>
            <person name="Oh T.K."/>
        </authorList>
    </citation>
    <scope>NUCLEOTIDE SEQUENCE [LARGE SCALE GENOMIC DNA]</scope>
    <source>
        <strain evidence="8 9">DSM 16189</strain>
    </source>
</reference>
<dbReference type="SMART" id="SM00226">
    <property type="entry name" value="LMWPc"/>
    <property type="match status" value="1"/>
</dbReference>
<dbReference type="PANTHER" id="PTHR11717:SF7">
    <property type="entry name" value="LOW MOLECULAR WEIGHT PHOSPHOTYROSINE PROTEIN PHOSPHATASE"/>
    <property type="match status" value="1"/>
</dbReference>
<dbReference type="InterPro" id="IPR036196">
    <property type="entry name" value="Ptyr_pPase_sf"/>
</dbReference>
<evidence type="ECO:0000256" key="6">
    <source>
        <dbReference type="PIRSR" id="PIRSR617867-1"/>
    </source>
</evidence>
<dbReference type="RefSeq" id="WP_029567111.1">
    <property type="nucleotide sequence ID" value="NZ_JNVC02000019.1"/>
</dbReference>
<evidence type="ECO:0000256" key="2">
    <source>
        <dbReference type="ARBA" id="ARBA00013064"/>
    </source>
</evidence>
<dbReference type="EC" id="3.1.3.48" evidence="2"/>
<dbReference type="STRING" id="246786.GS18_0219390"/>
<comment type="similarity">
    <text evidence="1">Belongs to the low molecular weight phosphotyrosine protein phosphatase family.</text>
</comment>
<dbReference type="Pfam" id="PF01451">
    <property type="entry name" value="LMWPc"/>
    <property type="match status" value="1"/>
</dbReference>
<dbReference type="Proteomes" id="UP000028549">
    <property type="component" value="Unassembled WGS sequence"/>
</dbReference>
<dbReference type="InterPro" id="IPR050438">
    <property type="entry name" value="LMW_PTPase"/>
</dbReference>
<dbReference type="GO" id="GO:0004725">
    <property type="term" value="F:protein tyrosine phosphatase activity"/>
    <property type="evidence" value="ECO:0007669"/>
    <property type="project" value="UniProtKB-EC"/>
</dbReference>